<dbReference type="EMBL" id="BGPR01001603">
    <property type="protein sequence ID" value="GBM57684.1"/>
    <property type="molecule type" value="Genomic_DNA"/>
</dbReference>
<keyword evidence="2" id="KW-1185">Reference proteome</keyword>
<organism evidence="1 2">
    <name type="scientific">Araneus ventricosus</name>
    <name type="common">Orbweaver spider</name>
    <name type="synonym">Epeira ventricosa</name>
    <dbReference type="NCBI Taxonomy" id="182803"/>
    <lineage>
        <taxon>Eukaryota</taxon>
        <taxon>Metazoa</taxon>
        <taxon>Ecdysozoa</taxon>
        <taxon>Arthropoda</taxon>
        <taxon>Chelicerata</taxon>
        <taxon>Arachnida</taxon>
        <taxon>Araneae</taxon>
        <taxon>Araneomorphae</taxon>
        <taxon>Entelegynae</taxon>
        <taxon>Araneoidea</taxon>
        <taxon>Araneidae</taxon>
        <taxon>Araneus</taxon>
    </lineage>
</organism>
<gene>
    <name evidence="1" type="ORF">AVEN_222536_1</name>
</gene>
<protein>
    <submittedName>
        <fullName evidence="1">Uncharacterized protein</fullName>
    </submittedName>
</protein>
<proteinExistence type="predicted"/>
<accession>A0A4Y2H031</accession>
<name>A0A4Y2H031_ARAVE</name>
<dbReference type="AlphaFoldDB" id="A0A4Y2H031"/>
<comment type="caution">
    <text evidence="1">The sequence shown here is derived from an EMBL/GenBank/DDBJ whole genome shotgun (WGS) entry which is preliminary data.</text>
</comment>
<reference evidence="1 2" key="1">
    <citation type="journal article" date="2019" name="Sci. Rep.">
        <title>Orb-weaving spider Araneus ventricosus genome elucidates the spidroin gene catalogue.</title>
        <authorList>
            <person name="Kono N."/>
            <person name="Nakamura H."/>
            <person name="Ohtoshi R."/>
            <person name="Moran D.A.P."/>
            <person name="Shinohara A."/>
            <person name="Yoshida Y."/>
            <person name="Fujiwara M."/>
            <person name="Mori M."/>
            <person name="Tomita M."/>
            <person name="Arakawa K."/>
        </authorList>
    </citation>
    <scope>NUCLEOTIDE SEQUENCE [LARGE SCALE GENOMIC DNA]</scope>
</reference>
<evidence type="ECO:0000313" key="1">
    <source>
        <dbReference type="EMBL" id="GBM57684.1"/>
    </source>
</evidence>
<evidence type="ECO:0000313" key="2">
    <source>
        <dbReference type="Proteomes" id="UP000499080"/>
    </source>
</evidence>
<sequence>MHPAFHTYFVAPFLLTEDSLRGTVRLWAGQSAPLVRRRRVAGQNAPMVLRRHRWADGKHAPPVRRRRLWAAGQNVPLVRRLNDVSFKRLQLCRAPIE</sequence>
<dbReference type="Proteomes" id="UP000499080">
    <property type="component" value="Unassembled WGS sequence"/>
</dbReference>